<keyword evidence="1" id="KW-0479">Metal-binding</keyword>
<dbReference type="PROSITE" id="PS00018">
    <property type="entry name" value="EF_HAND_1"/>
    <property type="match status" value="2"/>
</dbReference>
<dbReference type="InterPro" id="IPR018247">
    <property type="entry name" value="EF_Hand_1_Ca_BS"/>
</dbReference>
<dbReference type="Pfam" id="PF25348">
    <property type="entry name" value="PH_CAYP2"/>
    <property type="match status" value="1"/>
</dbReference>
<dbReference type="PROSITE" id="PS50222">
    <property type="entry name" value="EF_HAND_2"/>
    <property type="match status" value="2"/>
</dbReference>
<feature type="compositionally biased region" description="Polar residues" evidence="4">
    <location>
        <begin position="1"/>
        <end position="17"/>
    </location>
</feature>
<dbReference type="SMART" id="SM00054">
    <property type="entry name" value="EFh"/>
    <property type="match status" value="3"/>
</dbReference>
<dbReference type="SUPFAM" id="SSF47473">
    <property type="entry name" value="EF-hand"/>
    <property type="match status" value="1"/>
</dbReference>
<dbReference type="PANTHER" id="PTHR34524">
    <property type="entry name" value="CALCYPHOSIN"/>
    <property type="match status" value="1"/>
</dbReference>
<proteinExistence type="predicted"/>
<dbReference type="AlphaFoldDB" id="A0A8J1XGW5"/>
<feature type="region of interest" description="Disordered" evidence="4">
    <location>
        <begin position="1"/>
        <end position="85"/>
    </location>
</feature>
<keyword evidence="2" id="KW-0677">Repeat</keyword>
<evidence type="ECO:0000256" key="3">
    <source>
        <dbReference type="ARBA" id="ARBA00022837"/>
    </source>
</evidence>
<reference evidence="5" key="1">
    <citation type="submission" date="2022-03" db="EMBL/GenBank/DDBJ databases">
        <authorList>
            <person name="Martin C."/>
        </authorList>
    </citation>
    <scope>NUCLEOTIDE SEQUENCE</scope>
</reference>
<dbReference type="OrthoDB" id="6280085at2759"/>
<dbReference type="Gene3D" id="1.10.238.10">
    <property type="entry name" value="EF-hand"/>
    <property type="match status" value="2"/>
</dbReference>
<organism evidence="5 6">
    <name type="scientific">Owenia fusiformis</name>
    <name type="common">Polychaete worm</name>
    <dbReference type="NCBI Taxonomy" id="6347"/>
    <lineage>
        <taxon>Eukaryota</taxon>
        <taxon>Metazoa</taxon>
        <taxon>Spiralia</taxon>
        <taxon>Lophotrochozoa</taxon>
        <taxon>Annelida</taxon>
        <taxon>Polychaeta</taxon>
        <taxon>Sedentaria</taxon>
        <taxon>Canalipalpata</taxon>
        <taxon>Sabellida</taxon>
        <taxon>Oweniida</taxon>
        <taxon>Oweniidae</taxon>
        <taxon>Owenia</taxon>
    </lineage>
</organism>
<name>A0A8J1XGW5_OWEFU</name>
<feature type="non-terminal residue" evidence="5">
    <location>
        <position position="1"/>
    </location>
</feature>
<dbReference type="GO" id="GO:0005509">
    <property type="term" value="F:calcium ion binding"/>
    <property type="evidence" value="ECO:0007669"/>
    <property type="project" value="InterPro"/>
</dbReference>
<dbReference type="InterPro" id="IPR051581">
    <property type="entry name" value="Ca-bind"/>
</dbReference>
<gene>
    <name evidence="5" type="ORF">OFUS_LOCUS23730</name>
</gene>
<dbReference type="Proteomes" id="UP000749559">
    <property type="component" value="Unassembled WGS sequence"/>
</dbReference>
<dbReference type="EMBL" id="CAIIXF020000011">
    <property type="protein sequence ID" value="CAH1799757.1"/>
    <property type="molecule type" value="Genomic_DNA"/>
</dbReference>
<accession>A0A8J1XGW5</accession>
<evidence type="ECO:0000256" key="4">
    <source>
        <dbReference type="SAM" id="MobiDB-lite"/>
    </source>
</evidence>
<sequence length="635" mass="72582">AQLSESITMDFTIHGSQSARTARPASGRPRSSRNPITGEEVSYSSPEPSPRVARQPEPREDIPSGAHSRPFSRPEHVPALNLGRLKDDEYFVEGSYRHAYNINTPNTASTISWGTPASTEREQYYQQQPSHRKPNRLKQNQQPTAWDKDPVPEDLPAPSQRHKDQYKQYQDDIKQSYRNKNAMGDSEAEITRKIEELKLKIPQDAGDSVEDEAMQKQWAPKDDSKLQALKKMDKEGLELEKMKLNLVETVMIDQLSRPVMSDPDQGMKSYRVAMSHVPGMQRGAIRTLHDSKVQTTGTATENLLSKKVRFGARILTRNGHDALRDLTGFFFALDNTLTIYEFRQFGKSAKALPFIARGTYNRECGRRKGDPYTLVDIQVGKTLLFPTSAQHSLPSTVTNQKYVAFRITDVDNEAKENILLPNVRPSQKNEVWNRLHMPPSREEQEDIEILNLIQGSVRNKLKKRGIKTVTGLGSNFRKADRSGDGLINKFELEKSLIDFHIEIPDEYFDRLWEIMDTDGSGSLDYGEFMRGILGEMSELRKFIVRKAFRKIDANKQGMITFGNLKKFYNARAHPSVQKGEATEMEILNMFLESFSHCRNKEEITYVEFEEYYEGLSITIDDDEVFANILKSSWNL</sequence>
<comment type="caution">
    <text evidence="5">The sequence shown here is derived from an EMBL/GenBank/DDBJ whole genome shotgun (WGS) entry which is preliminary data.</text>
</comment>
<dbReference type="Pfam" id="PF13499">
    <property type="entry name" value="EF-hand_7"/>
    <property type="match status" value="1"/>
</dbReference>
<dbReference type="InterPro" id="IPR002048">
    <property type="entry name" value="EF_hand_dom"/>
</dbReference>
<evidence type="ECO:0000256" key="1">
    <source>
        <dbReference type="ARBA" id="ARBA00022723"/>
    </source>
</evidence>
<dbReference type="PANTHER" id="PTHR34524:SF15">
    <property type="entry name" value="EF-HAND DOMAIN-CONTAINING PROTEIN"/>
    <property type="match status" value="1"/>
</dbReference>
<dbReference type="InterPro" id="IPR011992">
    <property type="entry name" value="EF-hand-dom_pair"/>
</dbReference>
<dbReference type="InterPro" id="IPR057461">
    <property type="entry name" value="CAYP2_PH"/>
</dbReference>
<protein>
    <submittedName>
        <fullName evidence="5">Uncharacterized protein</fullName>
    </submittedName>
</protein>
<keyword evidence="3" id="KW-0106">Calcium</keyword>
<feature type="region of interest" description="Disordered" evidence="4">
    <location>
        <begin position="119"/>
        <end position="168"/>
    </location>
</feature>
<evidence type="ECO:0000313" key="5">
    <source>
        <dbReference type="EMBL" id="CAH1799757.1"/>
    </source>
</evidence>
<evidence type="ECO:0000256" key="2">
    <source>
        <dbReference type="ARBA" id="ARBA00022737"/>
    </source>
</evidence>
<evidence type="ECO:0000313" key="6">
    <source>
        <dbReference type="Proteomes" id="UP000749559"/>
    </source>
</evidence>
<feature type="compositionally biased region" description="Polar residues" evidence="4">
    <location>
        <begin position="119"/>
        <end position="129"/>
    </location>
</feature>
<keyword evidence="6" id="KW-1185">Reference proteome</keyword>
<feature type="compositionally biased region" description="Low complexity" evidence="4">
    <location>
        <begin position="18"/>
        <end position="46"/>
    </location>
</feature>